<keyword evidence="17" id="KW-0393">Immunoglobulin domain</keyword>
<feature type="region of interest" description="Disordered" evidence="21">
    <location>
        <begin position="368"/>
        <end position="394"/>
    </location>
</feature>
<dbReference type="GO" id="GO:0004674">
    <property type="term" value="F:protein serine/threonine kinase activity"/>
    <property type="evidence" value="ECO:0007669"/>
    <property type="project" value="UniProtKB-KW"/>
</dbReference>
<evidence type="ECO:0000256" key="17">
    <source>
        <dbReference type="ARBA" id="ARBA00023319"/>
    </source>
</evidence>
<evidence type="ECO:0000256" key="1">
    <source>
        <dbReference type="ARBA" id="ARBA00001946"/>
    </source>
</evidence>
<feature type="domain" description="Fibronectin type-III" evidence="24">
    <location>
        <begin position="4984"/>
        <end position="5081"/>
    </location>
</feature>
<feature type="domain" description="Fibronectin type-III" evidence="24">
    <location>
        <begin position="5869"/>
        <end position="5961"/>
    </location>
</feature>
<keyword evidence="10" id="KW-0677">Repeat</keyword>
<evidence type="ECO:0000256" key="4">
    <source>
        <dbReference type="ARBA" id="ARBA00012513"/>
    </source>
</evidence>
<evidence type="ECO:0000256" key="5">
    <source>
        <dbReference type="ARBA" id="ARBA00022490"/>
    </source>
</evidence>
<feature type="domain" description="Fibronectin type-III" evidence="24">
    <location>
        <begin position="5188"/>
        <end position="5283"/>
    </location>
</feature>
<feature type="compositionally biased region" description="Polar residues" evidence="21">
    <location>
        <begin position="6620"/>
        <end position="6642"/>
    </location>
</feature>
<dbReference type="FunFam" id="2.60.40.10:FF:001232">
    <property type="entry name" value="Immunoglobulin-like and fibronectin type III domain-containing 1"/>
    <property type="match status" value="1"/>
</dbReference>
<feature type="domain" description="Fibronectin type-III" evidence="24">
    <location>
        <begin position="1655"/>
        <end position="1751"/>
    </location>
</feature>
<dbReference type="PANTHER" id="PTHR13817:SF151">
    <property type="entry name" value="TITIN"/>
    <property type="match status" value="1"/>
</dbReference>
<evidence type="ECO:0000256" key="20">
    <source>
        <dbReference type="PROSITE-ProRule" id="PRU10141"/>
    </source>
</evidence>
<feature type="domain" description="Fibronectin type-III" evidence="24">
    <location>
        <begin position="2638"/>
        <end position="2732"/>
    </location>
</feature>
<evidence type="ECO:0000256" key="12">
    <source>
        <dbReference type="ARBA" id="ARBA00022777"/>
    </source>
</evidence>
<name>A0A0K0G4T7_STRVS</name>
<evidence type="ECO:0000259" key="24">
    <source>
        <dbReference type="PROSITE" id="PS50853"/>
    </source>
</evidence>
<evidence type="ECO:0000256" key="18">
    <source>
        <dbReference type="ARBA" id="ARBA00047899"/>
    </source>
</evidence>
<evidence type="ECO:0000313" key="25">
    <source>
        <dbReference type="Proteomes" id="UP000035680"/>
    </source>
</evidence>
<dbReference type="FunFam" id="2.60.40.10:FF:000056">
    <property type="entry name" value="twitchin isoform X4"/>
    <property type="match status" value="15"/>
</dbReference>
<dbReference type="WBParaSite" id="SVE_1974800.2">
    <property type="protein sequence ID" value="SVE_1974800.2"/>
    <property type="gene ID" value="SVE_1974800"/>
</dbReference>
<feature type="domain" description="Fibronectin type-III" evidence="24">
    <location>
        <begin position="1449"/>
        <end position="1556"/>
    </location>
</feature>
<reference evidence="25" key="1">
    <citation type="submission" date="2014-07" db="EMBL/GenBank/DDBJ databases">
        <authorList>
            <person name="Martin A.A"/>
            <person name="De Silva N."/>
        </authorList>
    </citation>
    <scope>NUCLEOTIDE SEQUENCE</scope>
</reference>
<feature type="domain" description="Fibronectin type-III" evidence="24">
    <location>
        <begin position="4490"/>
        <end position="4585"/>
    </location>
</feature>
<feature type="domain" description="Ig-like" evidence="23">
    <location>
        <begin position="6734"/>
        <end position="6837"/>
    </location>
</feature>
<keyword evidence="12" id="KW-0418">Kinase</keyword>
<feature type="domain" description="Fibronectin type-III" evidence="24">
    <location>
        <begin position="1757"/>
        <end position="1849"/>
    </location>
</feature>
<dbReference type="InterPro" id="IPR000719">
    <property type="entry name" value="Prot_kinase_dom"/>
</dbReference>
<dbReference type="Gene3D" id="2.60.40.10">
    <property type="entry name" value="Immunoglobulins"/>
    <property type="match status" value="56"/>
</dbReference>
<keyword evidence="13" id="KW-0106">Calcium</keyword>
<dbReference type="SMART" id="SM00408">
    <property type="entry name" value="IGc2"/>
    <property type="match status" value="17"/>
</dbReference>
<feature type="domain" description="Fibronectin type-III" evidence="24">
    <location>
        <begin position="2345"/>
        <end position="2441"/>
    </location>
</feature>
<feature type="domain" description="Ig-like" evidence="23">
    <location>
        <begin position="6339"/>
        <end position="6427"/>
    </location>
</feature>
<dbReference type="PROSITE" id="PS50011">
    <property type="entry name" value="PROTEIN_KINASE_DOM"/>
    <property type="match status" value="1"/>
</dbReference>
<dbReference type="GO" id="GO:0005524">
    <property type="term" value="F:ATP binding"/>
    <property type="evidence" value="ECO:0007669"/>
    <property type="project" value="UniProtKB-UniRule"/>
</dbReference>
<feature type="domain" description="Fibronectin type-III" evidence="24">
    <location>
        <begin position="3524"/>
        <end position="3617"/>
    </location>
</feature>
<dbReference type="Gene3D" id="1.10.510.10">
    <property type="entry name" value="Transferase(Phosphotransferase) domain 1"/>
    <property type="match status" value="1"/>
</dbReference>
<feature type="domain" description="Fibronectin type-III" evidence="24">
    <location>
        <begin position="5087"/>
        <end position="5182"/>
    </location>
</feature>
<feature type="region of interest" description="Disordered" evidence="21">
    <location>
        <begin position="542"/>
        <end position="662"/>
    </location>
</feature>
<dbReference type="FunFam" id="2.60.40.10:FF:000003">
    <property type="entry name" value="Titin isoform E"/>
    <property type="match status" value="2"/>
</dbReference>
<feature type="compositionally biased region" description="Low complexity" evidence="21">
    <location>
        <begin position="544"/>
        <end position="571"/>
    </location>
</feature>
<dbReference type="FunFam" id="2.60.40.10:FF:000460">
    <property type="entry name" value="Bent, isoform J"/>
    <property type="match status" value="1"/>
</dbReference>
<feature type="domain" description="Ig-like" evidence="23">
    <location>
        <begin position="1069"/>
        <end position="1147"/>
    </location>
</feature>
<dbReference type="STRING" id="75913.A0A0K0G4T7"/>
<dbReference type="FunFam" id="2.60.40.10:FF:000034">
    <property type="entry name" value="Titin isoform A"/>
    <property type="match status" value="1"/>
</dbReference>
<feature type="domain" description="Fibronectin type-III" evidence="24">
    <location>
        <begin position="1356"/>
        <end position="1446"/>
    </location>
</feature>
<dbReference type="PANTHER" id="PTHR13817">
    <property type="entry name" value="TITIN"/>
    <property type="match status" value="1"/>
</dbReference>
<dbReference type="GO" id="GO:0040017">
    <property type="term" value="P:positive regulation of locomotion"/>
    <property type="evidence" value="ECO:0007669"/>
    <property type="project" value="UniProtKB-ARBA"/>
</dbReference>
<evidence type="ECO:0000256" key="9">
    <source>
        <dbReference type="ARBA" id="ARBA00022723"/>
    </source>
</evidence>
<feature type="domain" description="Fibronectin type-III" evidence="24">
    <location>
        <begin position="2935"/>
        <end position="3030"/>
    </location>
</feature>
<evidence type="ECO:0000256" key="13">
    <source>
        <dbReference type="ARBA" id="ARBA00022837"/>
    </source>
</evidence>
<dbReference type="InterPro" id="IPR011009">
    <property type="entry name" value="Kinase-like_dom_sf"/>
</dbReference>
<feature type="domain" description="Fibronectin type-III" evidence="24">
    <location>
        <begin position="1952"/>
        <end position="2045"/>
    </location>
</feature>
<dbReference type="SUPFAM" id="SSF49265">
    <property type="entry name" value="Fibronectin type III"/>
    <property type="match status" value="17"/>
</dbReference>
<feature type="domain" description="Ig-like" evidence="23">
    <location>
        <begin position="5288"/>
        <end position="5378"/>
    </location>
</feature>
<feature type="domain" description="Fibronectin type-III" evidence="24">
    <location>
        <begin position="3426"/>
        <end position="3518"/>
    </location>
</feature>
<feature type="domain" description="Ig-like" evidence="23">
    <location>
        <begin position="2410"/>
        <end position="2527"/>
    </location>
</feature>
<dbReference type="FunFam" id="2.60.40.10:FF:000425">
    <property type="entry name" value="Myosin light chain kinase"/>
    <property type="match status" value="1"/>
</dbReference>
<keyword evidence="8" id="KW-0808">Transferase</keyword>
<feature type="domain" description="Fibronectin type-III" evidence="24">
    <location>
        <begin position="3130"/>
        <end position="3224"/>
    </location>
</feature>
<dbReference type="InterPro" id="IPR007110">
    <property type="entry name" value="Ig-like_dom"/>
</dbReference>
<dbReference type="InterPro" id="IPR013098">
    <property type="entry name" value="Ig_I-set"/>
</dbReference>
<feature type="domain" description="Protein kinase" evidence="22">
    <location>
        <begin position="6015"/>
        <end position="6270"/>
    </location>
</feature>
<sequence>MSFLSKTTSDTNLQKNTSINSFSSIEAKVKEWKRKNYDYQQKKYQTLGNNLLPLNSIANDRRRSMSDIHAFVLTKLPSGHARHNILKHMIDLETPTPTENGSIMDDDFLLIRRKNSYGYKNTGLQKCRSSASTIGSNFDIDKNSSKFSYVLPSIRTTQYRSKSTSDIHEFVRSKMIEGTCRSNVLFDILDLAIPVPSERSSFQDDISSLKDWKSLVQLKPISINENKCRKLSPVPPLIFGRPMLRKTSLRNTAMTGGLVHSNSMSNVIPFNKTVVFDHIIPEEIESAIKSPIRTTPPPKSCDKKQYFDLSSFTKCGLPNVKQNSSASINGKQNSSLTSMDDKNCSSKKSHDKKKLEFGDVLPTNLSVANNNANTGKRSAVNDNKPIDMMNGPIGSRGKKKLKNYGCAMRKYAVCNNDLMDNIEMSTLDEIPASGLKISEERRRELLRLSGQGDSDDEITESISELPSISTSAKPRAAKKSVKLAIDEESAGMPAVIAVKSTKHSAVIEGELTSSKVEKETVAEESQVTVNSKKVKKRIVKKDGVVQSVSETGSESVETTSQKSVSTSLSSESHTKKIKKSQTNSTENKKIDDEDNDKSEKLSSISSSKRSDISSTSKSSVTKKQTEVKKKSTKTEELSSPFSIKLKKTPKKQSNKDDEAEDYKLNAVKTSISSVSQVGRESDSTNSSRKNSILEFNKGKIFELKKSESGNVRRSSVDMRRGSVSFAEVTEKESTPLKPMGPKGCPARIIEIPENVTVSENDTAVFKCKIEGDPAPTFKWYKGKREIINGPRIKIMTDGKEGEITLVIGKCRSQDDGQYTLNVENKNGKDSSPSKLLVTAESGLDFRSMLKTRDSVQIGLANKEKPEEMTPDARRMSLFPGKKVEKWDKPLEDTTCQQQVNKMVELKCVYSRPNAKIRWYKDKKEIFSGGLKYRINIEKNETTLVINNPEVEDTGNYICEANGIKTNCQLTVLEPPLKCQFVVPLPNTQEVFRTKKAELSCKVNTSKAPLVWLRNGKEVSPDDPRFLIEKDAVGRFTIKIKEVIESDHCEWIAKVSNEVKSKCMVYVEEPRQTFVVPLKSQKVTEKEDATMECDVNDRDAEVEWFHDGVKINIDGKRYIEEIVGRKRRLTITNTKPDDAGEIKCTTKDDKSICQLIVEALNKFIVKLKDMDVIEHSDITLRCETKDTKTPGIWMKNGKTIQSMPGGKFETTSRNGVHILKIRHIEICEGDTYEIDSAGLIGSCRINVLEAEKKPVLNWKPKKIDAQAGKPEVIQVPFSIKGTRLGDPKVRLLKDGKPVDLESMKDLVEVVIIGDVAEIRFKNPKKEDTGKWALELSNTGGTALAPFDLNVRDKPKPPKGPLETKNVTAESCDLKWDKTEGDEQPHKYVVEMQEGRSGNWVKIGEAKGTEFKVKDLKENGEYKFRVKAVNDVGASDPLTGESILARNPYEVPGKPKHMEAVDINKDSLTLQWTPPDNDGGAPITSYIVERREKSEKDWNVVGEAKADPKAEPGSKHQLVDDKVVEGKEYYYRVRAVNKAGPGDPCDHGKAFKIKAKPAEPKFTDGGLKDLFLKVGETIKYELKISGEPLPEVSWTVNGKPLKVHGRVKILTERGRTILKIENALRSDSGPYTIKLKNASGECSSTGNVTVIGKPTPPKGPLKAKDINAEGLTLEWKLPEDDGGVPLEGFIIEAQDLDEKGKFVQVASVGPGETAAVIKGLKNKGNYKFRVKAINKEGESDPLVADDYILVKNPWDEPGKPGRPEIVDVDSDNMTLQWDPPMKDGGAPIEEYIVEMKDPDTKEWIQVATSPTTSVKVTGLEEGKDYQFRVKAVNKAGPSSPSEPSEKRTAKPKFVPAWLNHDDLKDLVVKAGQSAKWDVKIGGEPHPSVIWEKNDKVIDKVDNILVETHKNEHTILCISSAVRADRGLYKLSVKNSCGQDSSSANLVVVDKPSKPRGPLEVSNVFENECDIEWKAPEDDGGEPIEYYEVEKLDVDTGRWVPAAKVKGTQAHIQGLKKGQSYQFRVKAVNKEGASAPLNTENAILAKNPYHEPGKPSQPDITDWDTDRVSLKWDPPENDGGALITQYIIEKKNKHSRDWQECGKVGGQDTETTITGLKEGEEYQFRIVAVNKAGPGEPSDPSGKIIAKARNLKPHIDRESMKTITIKVGQNADFDVPIRGEPPPEMVWTFNDKPLDTNNNKYIRIQNEDYRTQFALRNSTRAHAGRYTLTATNINGTDSHYVDIIVLSRPSKPMGPLEVSDIFEDKCTLEWKPPEDDGGIPIDHYEIEKMDLATGRWVPCGKAESTKAEVQNLQPGHSYQFRVRAVNKEGESDPLTTDAAILAKNPYEVPDKIKKPEIVDWDNDHVDLKWEAPNDGGAPIEAYIIEKKDSNGRWTEAAVVTADQTETSVTNVTPGELYQFRISAKNKAGVGEASDPSDKVTCKARNLPPHIHREDLSNVVIKVGQGHKFVVHIDGEPVPSVTWSVEGKPLQNVQIDDEDYISKFSLNKATRKQSGKYTITATNINGSDSVTIDIKVKGRPSKPKGPLDVSDVTEDHCHLAWQPPEDDGGEPVQYYEVERMDTRDGMWVPVGRSIDCNMDVDNLNKGSHYKFRVKAVNSEGKSDELETEDSILAKNPFDRPGKPENAQPTDWDVDHVDIKWDPPLNDGGSPIIEYKIEKRTKYGRWEDAIAVPGDTTTATIPDLIPGEEYEFRVAAINKGGISDPSDATKPVITKPRNLPPKIDRKNLKKTKIRTGQMITFDVNIEGEPVPEVVWTNNHGNELRNGGKVKLDNPEYKSKLQMRNCERDMSGTYEIRATNCNGEDIATVEILVVDKPEAPEGPLVVSDIFADNVTLEWKPPKDDGGEPIENYMVEKFDTSTGSWLPAAKVDGNSTTAKVEGLIPGHEYKFRVAAVNAEGESEPLETFEKIIAKNPFDVAGKPGQPLVKDWDKDFADLEWTPPTDDGGAPIEEYIIEVKEKYSPLWTEAAVVHADKTSGRVENLKEGNQYEFRIRAKNKAGKGSPSDPSDTMIAKSRNIPPKIDKNSIHEIKVRAGQAFDLDIPITGEPTPVVTWNFKSSPVANSDRMKVVNNEEKTRFVVKRALRSDNGLYVIKAENVNGIDTAEVNVIVVDRPSEPRGPLDISDINENGCTLAWKPPTDDGGGEITHYIVEKQDTNNGRWSHCGEALDTNFVVDDLIKGHEYKFRVKAVNKYGESDPLESTKPIIAKNPFDKADRPGTPIITDWDKDFADIEWAPPNDDGGAKIEGYQIQKRLSGGDWEDCGEVAGDTTKVKVEDLTPGKTYQFRVKAINKAGESLPSDPSRELLAKTRRLPPKIDRNMLFDIKVKRGGIIDFDVNVEGEPNPKIQWLLNSIPLIVSSRTKINDTQVNNTKLKTTDAERLDSGVYKIIATNEYGRDEAEVNVVVLDVPGTPRGPLNISDVSKDSAIVSWREPEDDGGSPISHYVVEKQEDNGRWVPCSETSEKQLKVPKLKEGHEYKFRVKAVNSQGESIPLTQQGSTIAKNPFDKPGKPQNVDIVDWDKDKMTVEWKPPINDGGAPIQNYIIEKKDTMGQWVECATVPGDQTNVVVDNLIPCESYKFRVKAVNKGGIGEPSDGSRCQVAKPRKLAPKIDLSGLLDQRIRAGNPVNINVIFEGEPEPEVTWLINNVSPSERVDIENKNHTSKVTIFSSVRSDTGSYHITVQNEYGKQSASCNITILDVPGIPEGPLKATDINREGCKLSWKPPLDNGGSEIVGYIVEKMDTSRGTWQEVGEFADCNAVIKGLTNGKTYQFRVKAVNLEGESKPLEGDEDILAKDKFEVPSPPGQPKVVDWDTDRIDIKWMPPENNGGDPIKGYVVERREKGSSLWIECGNVDGKTTDFSATGLRKGAEYEFRVIAANNAGYSDPSDPSQGQVAKARYVKPKITTRQRKYKVKAGYSLTLNIEFIGAPDPDVDWKVNGTMSLPVELLLDNKEGLTTIFYPCCKRSDSSNYHLTIKNELGQDDGIFELIVQDKPSPPEGPLVIEDVNKSGCKLSWNPPKDDGGSEITNYIVERRDIKNQSWVPVNQFCTGTSCTVSKLHEGHDYEFRIIAENALGQSLPLVSDSPTIMKDPFGTPGKPGKPKITDSDYDFIDLVWSPPTDDGGSPIDHYDIERKDQKSGRWIKVNTNPIRDTKFTDTNVQREHGYEYRVVAVNKAGPGKPSDSSDVAYAKPSKQAPVFELDIDGKEIRIHAGEPINFNVPYIGAPSPSVSWSRDGISVPEVTSDGFKTTFFKEKSKRSDTAQAKILISVVDKPGPPEPPIDLNKVTKRSIQFSWKEPKDDGGSPIIGYHVEYQEIGSNYWEKVSELIVTTQYNVRGLEHDQRYRFKITAENVVGISEPYITETITAKDPFNVPSAPSTPEVTEITKNHVGLTWNPPRDDGGSPIVGYVVERFEKRGGGDWAPCRSVRFDGTNAIVTGLAEGETYQFRIRAVNAAGESPPSNSCQPVVCEDQIYVPSSPENVKVGNTTNDSATITWFKPVSDGGAPIEGYIVEKRKRDSNNWERANGKLVKGNTYNITGLKTGDEYEFRVIAVNKKGESKPSSATDMTKIQNAPGRPYFDLSGLKDITVKAGETITFTLPLFNANPKPTCDILNNNVMIMEDDRTSIVVDDTKVTFTTTNARLNDAGAYKVVVENRFGKDSAKLKITVLDAPSKPTGPLKAYEINGDSMTLSWLPPKNNGGGDITNYIVEKKNPYTGEWVKIGSPIGTTFKARNLDSGVAYEFRISAENQYGISEPLNGDEPFVAKNPFDPPSAPGTPECTAFSEDSITVQWTKPSYDGGSPIQGYVLEKREAGTNNWSRVTFSSIFDTKFKVNGLIPQKSYEFRVCAVNAAGPGDFSQPSEAILASMTACKPRVNLGVLGHDITALVGEEVKIFIPYVASPKPEITWSKGSNQLSEMTPEYIVESNDFLTELKYHNVQKSDAGTYHIRIENDMGSEEVDMRLKVVDKPGTPEGPLECDDICPETCTLSWKPPKDDGGSPITNYVVEKCHVLKNEEEVWTKVSSFTRNTSITVTGLEENERYKFRVFAENQYGLSKPLVSTEPIVAKYQFDVPSQPDAPSCIDCDSTWATIEWIPPASNGGSKVLGYNLQYRDVSSYKWINASTSLIDGTHFKVNNLRNCGEYEFRVIAKNTAGWSKASQPSDRIKLQQKNRVPDPPIQLHANSIGANWVTLTWIAPVDTGGSKITHYSIERREIGQNIWAPCNDYDVIGTEYTVDHLYEFHDYEFRVYAHNKNGKSIASLPSGPIKIQELAGIKPEIVIKPEDTFAPYNKRVVLSCEAIGRPIPTCRWLKNGREIPNGARYRIENGEGIYKMIIKEAWDLDEGEYTCEVSNMFGTATATCYLKIQAPPVIEREIPNAIYPNGEMVRIKIYFSGTAPFKHSLKLNKDYVDFSSDKIRLVDFDNHVLITIPSLTTAEAGRYEYTISNDSGEASTGFWINVTGLPSAPQGPMVISNVNQHGCMLQWKPPSNDGGSRIIGYAIEKKDVEKEEWISVASCVKELYYIVSSLFPEHTYDFRIMAVNENGQGPPLLSTDPTLATLPFNPPSPPELVEVSSIGNDYVTIKWNLPKDDGGGKIRGYIIEKKESNSDYWVRLNQNPLLVYTMDISSLIEGRDYDFRVFAVNDAGESVPCLLEKYTFIPCNEGGAPIITLEMSDVFASHGTPATFDVEYESIQPVTIQWFKGSKEIVNTTKHNIFDKGHSQTLIINNTSLEDADEYSCRVSNKFGFKSTRASLKIKFKPRVFVPPKYITGLELVKDTDYEIEVPYKASPSGTATWYKNNEKIEENNKYSMRMTDKSCYLKINRTSRDDYGEYKLVVQNEVGFADGQFNVIVADTPDMPRYPAIENMLDEALILSWKPPKLDGGSPILRYIVEKRENGGIWSECSKTRYCCSTIEHLKPNNKYEFRVIAENKYGKSEACEATNVVEMPENKRRNKGAYKVDETGKLIRGEGLPSSNYDNFVIDVWKQYYPQPVEIKHDSIYDYYDVLEEIGTGAFGVVHRCVEKGTGNTFAAKFVNTISENEKDTVRKEIHVMSELRHPSLINLHDAFEDENQMAMIYEFMSGGELFEKVADDKNRMTEDEAKNYMKQICNALKHMHENNFVHLDLKPENIMFTTKKSSQLKLIDFGLTAKLDPKNPVKVTTGTAEFAAPEIASGNPVGYFTDMWSVGVLSYILLSGLSPFGGETDEETLKNVRNCDWNIDDSAFSGISDEAKDFIRRLLIAEPEKRMNIYEALDHPWFGTREEGDTGKEIPAEKYFNVRDKVRERYDAWGEPNPSLGRVANFSSLKKHRPEEYHIHDAWFERSDAQPRFVIKPYSTSCDEGQSVTFYCRVIAPSPPIVTWHKDSNELRQSVKYMKKYNGNDYALTINRVKMDDCGEYVVRAHNSYGSKEELCYLTVNKIKNEIKIEPIEPKIRIRTPPTVQEFEENTLPPQFTFLLRPRLIQKHHQCKLICSVTGNPIPRIEWFKDGVPVNQDRVQLNYKSGVCSLEIFNAKKEDAGEYVCRATNEYGADETDCLVSVQERGEALPSVTSFTNFRHRRTADTLRSNIDIERSRSSSNVRASAKYKDYFNSMSSSLIQSSSSSSSYRSTLGQKEYGSSRQSPFETIPASPNVTKDLSDTINNINGLLSKNDSLTTHINPIITDPGSSGKFIAVGRGKGIWMKNNKPIKMTENCTIESNGDTHTLILNNLKEEDSGIIQFDLNPNDNKLSSVASLIVNGERTADGSVITLPQSVTVNEFSPAKFILEFENADNITVQWFKDGEKVENNDSHKSVKSANTFKLDFKSTTKSDEGIYIVKVIKDKKAIAKYSANLIVNA</sequence>
<evidence type="ECO:0000256" key="11">
    <source>
        <dbReference type="ARBA" id="ARBA00022741"/>
    </source>
</evidence>
<feature type="domain" description="Fibronectin type-III" evidence="24">
    <location>
        <begin position="2051"/>
        <end position="2146"/>
    </location>
</feature>
<dbReference type="PROSITE" id="PS50853">
    <property type="entry name" value="FN3"/>
    <property type="match status" value="31"/>
</dbReference>
<feature type="region of interest" description="Disordered" evidence="21">
    <location>
        <begin position="3011"/>
        <end position="3030"/>
    </location>
</feature>
<feature type="compositionally biased region" description="Basic and acidic residues" evidence="21">
    <location>
        <begin position="623"/>
        <end position="636"/>
    </location>
</feature>
<feature type="domain" description="Fibronectin type-III" evidence="24">
    <location>
        <begin position="3816"/>
        <end position="3910"/>
    </location>
</feature>
<dbReference type="PRINTS" id="PR00014">
    <property type="entry name" value="FNTYPEIII"/>
</dbReference>
<evidence type="ECO:0000256" key="14">
    <source>
        <dbReference type="ARBA" id="ARBA00022840"/>
    </source>
</evidence>
<keyword evidence="5" id="KW-0963">Cytoplasm</keyword>
<feature type="domain" description="Fibronectin type-III" evidence="24">
    <location>
        <begin position="2833"/>
        <end position="2929"/>
    </location>
</feature>
<evidence type="ECO:0000256" key="3">
    <source>
        <dbReference type="ARBA" id="ARBA00006692"/>
    </source>
</evidence>
<feature type="domain" description="Fibronectin type-III" evidence="24">
    <location>
        <begin position="2249"/>
        <end position="2342"/>
    </location>
</feature>
<dbReference type="InterPro" id="IPR013783">
    <property type="entry name" value="Ig-like_fold"/>
</dbReference>
<feature type="domain" description="Fibronectin type-III" evidence="24">
    <location>
        <begin position="3230"/>
        <end position="3326"/>
    </location>
</feature>
<dbReference type="InterPro" id="IPR036116">
    <property type="entry name" value="FN3_sf"/>
</dbReference>
<dbReference type="SUPFAM" id="SSF56112">
    <property type="entry name" value="Protein kinase-like (PK-like)"/>
    <property type="match status" value="1"/>
</dbReference>
<dbReference type="EC" id="2.7.11.1" evidence="4"/>
<dbReference type="FunFam" id="2.60.40.10:FF:000160">
    <property type="entry name" value="Titin a"/>
    <property type="match status" value="3"/>
</dbReference>
<feature type="domain" description="Ig-like" evidence="23">
    <location>
        <begin position="1849"/>
        <end position="1944"/>
    </location>
</feature>
<keyword evidence="11 20" id="KW-0547">Nucleotide-binding</keyword>
<dbReference type="InterPro" id="IPR036179">
    <property type="entry name" value="Ig-like_dom_sf"/>
</dbReference>
<comment type="cofactor">
    <cofactor evidence="1">
        <name>Mg(2+)</name>
        <dbReference type="ChEBI" id="CHEBI:18420"/>
    </cofactor>
</comment>
<feature type="binding site" evidence="20">
    <location>
        <position position="6044"/>
    </location>
    <ligand>
        <name>ATP</name>
        <dbReference type="ChEBI" id="CHEBI:30616"/>
    </ligand>
</feature>
<accession>A0A0K0G4T7</accession>
<dbReference type="FunFam" id="3.30.200.20:FF:000249">
    <property type="entry name" value="twitchin isoform X2"/>
    <property type="match status" value="1"/>
</dbReference>
<feature type="domain" description="Fibronectin type-III" evidence="24">
    <location>
        <begin position="5575"/>
        <end position="5675"/>
    </location>
</feature>
<feature type="domain" description="Fibronectin type-III" evidence="24">
    <location>
        <begin position="5477"/>
        <end position="5573"/>
    </location>
</feature>
<dbReference type="InterPro" id="IPR017441">
    <property type="entry name" value="Protein_kinase_ATP_BS"/>
</dbReference>
<dbReference type="FunFam" id="1.10.510.10:FF:000321">
    <property type="entry name" value="Bent, isoform C"/>
    <property type="match status" value="1"/>
</dbReference>
<dbReference type="InterPro" id="IPR050964">
    <property type="entry name" value="Striated_Muscle_Regulatory"/>
</dbReference>
<dbReference type="Proteomes" id="UP000035680">
    <property type="component" value="Unassembled WGS sequence"/>
</dbReference>
<feature type="domain" description="Ig-like" evidence="23">
    <location>
        <begin position="3915"/>
        <end position="4017"/>
    </location>
</feature>
<feature type="domain" description="Ig-like" evidence="23">
    <location>
        <begin position="865"/>
        <end position="970"/>
    </location>
</feature>
<dbReference type="GO" id="GO:0060298">
    <property type="term" value="P:positive regulation of sarcomere organization"/>
    <property type="evidence" value="ECO:0007669"/>
    <property type="project" value="UniProtKB-ARBA"/>
</dbReference>
<evidence type="ECO:0000256" key="10">
    <source>
        <dbReference type="ARBA" id="ARBA00022737"/>
    </source>
</evidence>
<dbReference type="Gene3D" id="3.30.200.20">
    <property type="entry name" value="Phosphorylase Kinase, domain 1"/>
    <property type="match status" value="1"/>
</dbReference>
<feature type="domain" description="Fibronectin type-III" evidence="24">
    <location>
        <begin position="2539"/>
        <end position="2632"/>
    </location>
</feature>
<feature type="domain" description="Fibronectin type-III" evidence="24">
    <location>
        <begin position="4786"/>
        <end position="4880"/>
    </location>
</feature>
<dbReference type="FunFam" id="2.60.40.10:FF:000567">
    <property type="entry name" value="Uncharacterized protein, isoform G"/>
    <property type="match status" value="2"/>
</dbReference>
<feature type="compositionally biased region" description="Low complexity" evidence="21">
    <location>
        <begin position="601"/>
        <end position="622"/>
    </location>
</feature>
<dbReference type="GO" id="GO:0046872">
    <property type="term" value="F:metal ion binding"/>
    <property type="evidence" value="ECO:0007669"/>
    <property type="project" value="UniProtKB-KW"/>
</dbReference>
<dbReference type="FunFam" id="2.60.40.10:FF:002083">
    <property type="entry name" value="Protein CBR-UNC-22"/>
    <property type="match status" value="2"/>
</dbReference>
<protein>
    <recommendedName>
        <fullName evidence="4">non-specific serine/threonine protein kinase</fullName>
        <ecNumber evidence="4">2.7.11.1</ecNumber>
    </recommendedName>
</protein>
<feature type="domain" description="Fibronectin type-III" evidence="24">
    <location>
        <begin position="4687"/>
        <end position="4780"/>
    </location>
</feature>
<dbReference type="GO" id="GO:0005516">
    <property type="term" value="F:calmodulin binding"/>
    <property type="evidence" value="ECO:0007669"/>
    <property type="project" value="UniProtKB-KW"/>
</dbReference>
<feature type="region of interest" description="Disordered" evidence="21">
    <location>
        <begin position="322"/>
        <end position="353"/>
    </location>
</feature>
<feature type="domain" description="Ig-like" evidence="23">
    <location>
        <begin position="1558"/>
        <end position="1647"/>
    </location>
</feature>
<comment type="catalytic activity">
    <reaction evidence="19">
        <text>L-seryl-[protein] + ATP = O-phospho-L-seryl-[protein] + ADP + H(+)</text>
        <dbReference type="Rhea" id="RHEA:17989"/>
        <dbReference type="Rhea" id="RHEA-COMP:9863"/>
        <dbReference type="Rhea" id="RHEA-COMP:11604"/>
        <dbReference type="ChEBI" id="CHEBI:15378"/>
        <dbReference type="ChEBI" id="CHEBI:29999"/>
        <dbReference type="ChEBI" id="CHEBI:30616"/>
        <dbReference type="ChEBI" id="CHEBI:83421"/>
        <dbReference type="ChEBI" id="CHEBI:456216"/>
        <dbReference type="EC" id="2.7.11.1"/>
    </reaction>
</comment>
<dbReference type="Pfam" id="PF00041">
    <property type="entry name" value="fn3"/>
    <property type="match status" value="31"/>
</dbReference>
<feature type="domain" description="Ig-like" evidence="23">
    <location>
        <begin position="6462"/>
        <end position="6549"/>
    </location>
</feature>
<comment type="catalytic activity">
    <reaction evidence="18">
        <text>L-threonyl-[protein] + ATP = O-phospho-L-threonyl-[protein] + ADP + H(+)</text>
        <dbReference type="Rhea" id="RHEA:46608"/>
        <dbReference type="Rhea" id="RHEA-COMP:11060"/>
        <dbReference type="Rhea" id="RHEA-COMP:11605"/>
        <dbReference type="ChEBI" id="CHEBI:15378"/>
        <dbReference type="ChEBI" id="CHEBI:30013"/>
        <dbReference type="ChEBI" id="CHEBI:30616"/>
        <dbReference type="ChEBI" id="CHEBI:61977"/>
        <dbReference type="ChEBI" id="CHEBI:456216"/>
        <dbReference type="EC" id="2.7.11.1"/>
    </reaction>
</comment>
<evidence type="ECO:0000256" key="2">
    <source>
        <dbReference type="ARBA" id="ARBA00004496"/>
    </source>
</evidence>
<dbReference type="Pfam" id="PF07679">
    <property type="entry name" value="I-set"/>
    <property type="match status" value="20"/>
</dbReference>
<dbReference type="SMART" id="SM00060">
    <property type="entry name" value="FN3"/>
    <property type="match status" value="31"/>
</dbReference>
<dbReference type="Pfam" id="PF00069">
    <property type="entry name" value="Pkinase"/>
    <property type="match status" value="1"/>
</dbReference>
<evidence type="ECO:0000256" key="19">
    <source>
        <dbReference type="ARBA" id="ARBA00048679"/>
    </source>
</evidence>
<dbReference type="FunFam" id="2.60.40.10:FF:000127">
    <property type="entry name" value="titin isoform X1"/>
    <property type="match status" value="3"/>
</dbReference>
<feature type="domain" description="Ig-like" evidence="23">
    <location>
        <begin position="3622"/>
        <end position="3709"/>
    </location>
</feature>
<evidence type="ECO:0000256" key="6">
    <source>
        <dbReference type="ARBA" id="ARBA00022527"/>
    </source>
</evidence>
<feature type="domain" description="Fibronectin type-III" evidence="24">
    <location>
        <begin position="3717"/>
        <end position="3810"/>
    </location>
</feature>
<dbReference type="InterPro" id="IPR003599">
    <property type="entry name" value="Ig_sub"/>
</dbReference>
<evidence type="ECO:0000259" key="23">
    <source>
        <dbReference type="PROSITE" id="PS50835"/>
    </source>
</evidence>
<dbReference type="FunFam" id="2.60.40.10:FF:000051">
    <property type="entry name" value="Uncharacterized protein, isoform J"/>
    <property type="match status" value="6"/>
</dbReference>
<dbReference type="InterPro" id="IPR003598">
    <property type="entry name" value="Ig_sub2"/>
</dbReference>
<feature type="domain" description="Ig-like" evidence="23">
    <location>
        <begin position="745"/>
        <end position="838"/>
    </location>
</feature>
<organism evidence="25 26">
    <name type="scientific">Strongyloides venezuelensis</name>
    <name type="common">Threadworm</name>
    <dbReference type="NCBI Taxonomy" id="75913"/>
    <lineage>
        <taxon>Eukaryota</taxon>
        <taxon>Metazoa</taxon>
        <taxon>Ecdysozoa</taxon>
        <taxon>Nematoda</taxon>
        <taxon>Chromadorea</taxon>
        <taxon>Rhabditida</taxon>
        <taxon>Tylenchina</taxon>
        <taxon>Panagrolaimomorpha</taxon>
        <taxon>Strongyloidoidea</taxon>
        <taxon>Strongyloididae</taxon>
        <taxon>Strongyloides</taxon>
    </lineage>
</organism>
<dbReference type="PROSITE" id="PS50835">
    <property type="entry name" value="IG_LIKE"/>
    <property type="match status" value="14"/>
</dbReference>
<dbReference type="FunFam" id="2.60.40.10:FF:000107">
    <property type="entry name" value="Myosin, light chain kinase a"/>
    <property type="match status" value="3"/>
</dbReference>
<feature type="domain" description="Fibronectin type-III" evidence="24">
    <location>
        <begin position="4388"/>
        <end position="4484"/>
    </location>
</feature>
<evidence type="ECO:0000313" key="26">
    <source>
        <dbReference type="WBParaSite" id="SVE_1974800.2"/>
    </source>
</evidence>
<feature type="domain" description="Fibronectin type-III" evidence="24">
    <location>
        <begin position="4288"/>
        <end position="4382"/>
    </location>
</feature>
<reference evidence="26" key="2">
    <citation type="submission" date="2015-08" db="UniProtKB">
        <authorList>
            <consortium name="WormBaseParasite"/>
        </authorList>
    </citation>
    <scope>IDENTIFICATION</scope>
</reference>
<dbReference type="FunFam" id="2.60.40.10:FF:000031">
    <property type="entry name" value="Myosin-binding protein C, slow type"/>
    <property type="match status" value="2"/>
</dbReference>
<keyword evidence="7" id="KW-0597">Phosphoprotein</keyword>
<evidence type="ECO:0000256" key="15">
    <source>
        <dbReference type="ARBA" id="ARBA00022842"/>
    </source>
</evidence>
<keyword evidence="6" id="KW-0723">Serine/threonine-protein kinase</keyword>
<keyword evidence="15" id="KW-0460">Magnesium</keyword>
<evidence type="ECO:0000256" key="8">
    <source>
        <dbReference type="ARBA" id="ARBA00022679"/>
    </source>
</evidence>
<dbReference type="PROSITE" id="PS00108">
    <property type="entry name" value="PROTEIN_KINASE_ST"/>
    <property type="match status" value="1"/>
</dbReference>
<feature type="domain" description="Ig-like" evidence="23">
    <location>
        <begin position="3328"/>
        <end position="3416"/>
    </location>
</feature>
<evidence type="ECO:0000259" key="22">
    <source>
        <dbReference type="PROSITE" id="PS50011"/>
    </source>
</evidence>
<evidence type="ECO:0000256" key="7">
    <source>
        <dbReference type="ARBA" id="ARBA00022553"/>
    </source>
</evidence>
<feature type="compositionally biased region" description="Low complexity" evidence="21">
    <location>
        <begin position="6607"/>
        <end position="6619"/>
    </location>
</feature>
<dbReference type="InterPro" id="IPR003961">
    <property type="entry name" value="FN3_dom"/>
</dbReference>
<dbReference type="GO" id="GO:0045214">
    <property type="term" value="P:sarcomere organization"/>
    <property type="evidence" value="ECO:0007669"/>
    <property type="project" value="TreeGrafter"/>
</dbReference>
<dbReference type="SMART" id="SM00409">
    <property type="entry name" value="IG"/>
    <property type="match status" value="25"/>
</dbReference>
<feature type="domain" description="Ig-like" evidence="23">
    <location>
        <begin position="5678"/>
        <end position="5766"/>
    </location>
</feature>
<dbReference type="GO" id="GO:0019899">
    <property type="term" value="F:enzyme binding"/>
    <property type="evidence" value="ECO:0007669"/>
    <property type="project" value="UniProtKB-ARBA"/>
</dbReference>
<feature type="region of interest" description="Disordered" evidence="21">
    <location>
        <begin position="6607"/>
        <end position="6642"/>
    </location>
</feature>
<dbReference type="GO" id="GO:0031430">
    <property type="term" value="C:M band"/>
    <property type="evidence" value="ECO:0007669"/>
    <property type="project" value="TreeGrafter"/>
</dbReference>
<dbReference type="PROSITE" id="PS00107">
    <property type="entry name" value="PROTEIN_KINASE_ATP"/>
    <property type="match status" value="1"/>
</dbReference>
<keyword evidence="25" id="KW-1185">Reference proteome</keyword>
<comment type="similarity">
    <text evidence="3">Belongs to the protein kinase superfamily. CAMK Ser/Thr protein kinase family.</text>
</comment>
<feature type="domain" description="Fibronectin type-III" evidence="24">
    <location>
        <begin position="4110"/>
        <end position="4205"/>
    </location>
</feature>
<keyword evidence="16" id="KW-0112">Calmodulin-binding</keyword>
<dbReference type="CDD" id="cd00096">
    <property type="entry name" value="Ig"/>
    <property type="match status" value="4"/>
</dbReference>
<evidence type="ECO:0000256" key="21">
    <source>
        <dbReference type="SAM" id="MobiDB-lite"/>
    </source>
</evidence>
<dbReference type="SUPFAM" id="SSF48726">
    <property type="entry name" value="Immunoglobulin"/>
    <property type="match status" value="25"/>
</dbReference>
<dbReference type="CDD" id="cd00063">
    <property type="entry name" value="FN3"/>
    <property type="match status" value="31"/>
</dbReference>
<proteinExistence type="inferred from homology"/>
<evidence type="ECO:0000256" key="16">
    <source>
        <dbReference type="ARBA" id="ARBA00022860"/>
    </source>
</evidence>
<dbReference type="InterPro" id="IPR008271">
    <property type="entry name" value="Ser/Thr_kinase_AS"/>
</dbReference>
<comment type="subcellular location">
    <subcellularLocation>
        <location evidence="2">Cytoplasm</location>
    </subcellularLocation>
</comment>
<dbReference type="SMART" id="SM00220">
    <property type="entry name" value="S_TKc"/>
    <property type="match status" value="1"/>
</dbReference>
<feature type="compositionally biased region" description="Polar residues" evidence="21">
    <location>
        <begin position="322"/>
        <end position="338"/>
    </location>
</feature>
<feature type="domain" description="Fibronectin type-III" evidence="24">
    <location>
        <begin position="4009"/>
        <end position="4104"/>
    </location>
</feature>
<keyword evidence="9" id="KW-0479">Metal-binding</keyword>
<keyword evidence="14 20" id="KW-0067">ATP-binding</keyword>
<dbReference type="GO" id="GO:0045989">
    <property type="term" value="P:positive regulation of striated muscle contraction"/>
    <property type="evidence" value="ECO:0007669"/>
    <property type="project" value="UniProtKB-ARBA"/>
</dbReference>